<proteinExistence type="predicted"/>
<dbReference type="PANTHER" id="PTHR38599">
    <property type="entry name" value="CUPIN DOMAIN PROTEIN (AFU_ORTHOLOGUE AFUA_3G13620)"/>
    <property type="match status" value="1"/>
</dbReference>
<name>A0A2S8AAZ8_9FLAO</name>
<dbReference type="InterPro" id="IPR011051">
    <property type="entry name" value="RmlC_Cupin_sf"/>
</dbReference>
<gene>
    <name evidence="2" type="ORF">C4S77_07425</name>
</gene>
<evidence type="ECO:0000259" key="1">
    <source>
        <dbReference type="Pfam" id="PF07883"/>
    </source>
</evidence>
<dbReference type="OrthoDB" id="9802489at2"/>
<accession>A0A2S8AAZ8</accession>
<evidence type="ECO:0000313" key="2">
    <source>
        <dbReference type="EMBL" id="PQL91627.1"/>
    </source>
</evidence>
<dbReference type="Proteomes" id="UP000238042">
    <property type="component" value="Unassembled WGS sequence"/>
</dbReference>
<dbReference type="EMBL" id="PSZM01000040">
    <property type="protein sequence ID" value="PQL91627.1"/>
    <property type="molecule type" value="Genomic_DNA"/>
</dbReference>
<dbReference type="PANTHER" id="PTHR38599:SF1">
    <property type="entry name" value="CUPIN DOMAIN PROTEIN (AFU_ORTHOLOGUE AFUA_3G13620)"/>
    <property type="match status" value="1"/>
</dbReference>
<dbReference type="SUPFAM" id="SSF51182">
    <property type="entry name" value="RmlC-like cupins"/>
    <property type="match status" value="1"/>
</dbReference>
<dbReference type="Pfam" id="PF07883">
    <property type="entry name" value="Cupin_2"/>
    <property type="match status" value="1"/>
</dbReference>
<evidence type="ECO:0000313" key="3">
    <source>
        <dbReference type="Proteomes" id="UP000238042"/>
    </source>
</evidence>
<dbReference type="RefSeq" id="WP_105194050.1">
    <property type="nucleotide sequence ID" value="NZ_PSZM01000040.1"/>
</dbReference>
<dbReference type="Gene3D" id="2.60.120.10">
    <property type="entry name" value="Jelly Rolls"/>
    <property type="match status" value="1"/>
</dbReference>
<keyword evidence="3" id="KW-1185">Reference proteome</keyword>
<sequence length="109" mass="12177">MKQKVTRADLLSVFLNQSVTNIEIKKVTIPAGGKGAYHSHPCPVVGYVCSGKVLFQIEGQTEEILQEGDAFYEPKDIPILHFDNASHTEPLTFIAFYLREAKEDLITIL</sequence>
<reference evidence="2 3" key="1">
    <citation type="submission" date="2018-02" db="EMBL/GenBank/DDBJ databases">
        <title>Genome sequences of Apibacter spp., gut symbionts of Asian honey bees.</title>
        <authorList>
            <person name="Kwong W.K."/>
            <person name="Steele M.I."/>
            <person name="Moran N.A."/>
        </authorList>
    </citation>
    <scope>NUCLEOTIDE SEQUENCE [LARGE SCALE GENOMIC DNA]</scope>
    <source>
        <strain evidence="3">wkB301</strain>
    </source>
</reference>
<protein>
    <submittedName>
        <fullName evidence="2">Cupin domain-containing protein</fullName>
    </submittedName>
</protein>
<dbReference type="InterPro" id="IPR014710">
    <property type="entry name" value="RmlC-like_jellyroll"/>
</dbReference>
<dbReference type="InterPro" id="IPR013096">
    <property type="entry name" value="Cupin_2"/>
</dbReference>
<dbReference type="AlphaFoldDB" id="A0A2S8AAZ8"/>
<feature type="domain" description="Cupin type-2" evidence="1">
    <location>
        <begin position="27"/>
        <end position="95"/>
    </location>
</feature>
<organism evidence="2 3">
    <name type="scientific">Apibacter adventoris</name>
    <dbReference type="NCBI Taxonomy" id="1679466"/>
    <lineage>
        <taxon>Bacteria</taxon>
        <taxon>Pseudomonadati</taxon>
        <taxon>Bacteroidota</taxon>
        <taxon>Flavobacteriia</taxon>
        <taxon>Flavobacteriales</taxon>
        <taxon>Weeksellaceae</taxon>
        <taxon>Apibacter</taxon>
    </lineage>
</organism>
<comment type="caution">
    <text evidence="2">The sequence shown here is derived from an EMBL/GenBank/DDBJ whole genome shotgun (WGS) entry which is preliminary data.</text>
</comment>